<accession>A0ABW7SGU7</accession>
<sequence length="96" mass="10062">MALASRFTGRPYPARGAAAPRSSEETGLDGRALHLEQVRTYATPGRDPRGAVASVAYLAIAPDLPVPVAGTDAARARRGDATMLHPAMLRPGTGRR</sequence>
<evidence type="ECO:0000313" key="2">
    <source>
        <dbReference type="EMBL" id="MFI0792920.1"/>
    </source>
</evidence>
<proteinExistence type="predicted"/>
<comment type="caution">
    <text evidence="2">The sequence shown here is derived from an EMBL/GenBank/DDBJ whole genome shotgun (WGS) entry which is preliminary data.</text>
</comment>
<protein>
    <submittedName>
        <fullName evidence="2">Uncharacterized protein</fullName>
    </submittedName>
</protein>
<organism evidence="2 3">
    <name type="scientific">Micromonospora rubida</name>
    <dbReference type="NCBI Taxonomy" id="2697657"/>
    <lineage>
        <taxon>Bacteria</taxon>
        <taxon>Bacillati</taxon>
        <taxon>Actinomycetota</taxon>
        <taxon>Actinomycetes</taxon>
        <taxon>Micromonosporales</taxon>
        <taxon>Micromonosporaceae</taxon>
        <taxon>Micromonospora</taxon>
    </lineage>
</organism>
<feature type="region of interest" description="Disordered" evidence="1">
    <location>
        <begin position="1"/>
        <end position="31"/>
    </location>
</feature>
<name>A0ABW7SGU7_9ACTN</name>
<evidence type="ECO:0000256" key="1">
    <source>
        <dbReference type="SAM" id="MobiDB-lite"/>
    </source>
</evidence>
<feature type="region of interest" description="Disordered" evidence="1">
    <location>
        <begin position="77"/>
        <end position="96"/>
    </location>
</feature>
<keyword evidence="3" id="KW-1185">Reference proteome</keyword>
<dbReference type="Gene3D" id="3.90.79.10">
    <property type="entry name" value="Nucleoside Triphosphate Pyrophosphohydrolase"/>
    <property type="match status" value="1"/>
</dbReference>
<gene>
    <name evidence="2" type="ORF">ACH4OY_09500</name>
</gene>
<dbReference type="RefSeq" id="WP_396677975.1">
    <property type="nucleotide sequence ID" value="NZ_JBIRPU010000004.1"/>
</dbReference>
<feature type="compositionally biased region" description="Low complexity" evidence="1">
    <location>
        <begin position="9"/>
        <end position="21"/>
    </location>
</feature>
<dbReference type="Proteomes" id="UP001611075">
    <property type="component" value="Unassembled WGS sequence"/>
</dbReference>
<reference evidence="2 3" key="1">
    <citation type="submission" date="2024-10" db="EMBL/GenBank/DDBJ databases">
        <title>The Natural Products Discovery Center: Release of the First 8490 Sequenced Strains for Exploring Actinobacteria Biosynthetic Diversity.</title>
        <authorList>
            <person name="Kalkreuter E."/>
            <person name="Kautsar S.A."/>
            <person name="Yang D."/>
            <person name="Bader C.D."/>
            <person name="Teijaro C.N."/>
            <person name="Fluegel L."/>
            <person name="Davis C.M."/>
            <person name="Simpson J.R."/>
            <person name="Lauterbach L."/>
            <person name="Steele A.D."/>
            <person name="Gui C."/>
            <person name="Meng S."/>
            <person name="Li G."/>
            <person name="Viehrig K."/>
            <person name="Ye F."/>
            <person name="Su P."/>
            <person name="Kiefer A.F."/>
            <person name="Nichols A."/>
            <person name="Cepeda A.J."/>
            <person name="Yan W."/>
            <person name="Fan B."/>
            <person name="Jiang Y."/>
            <person name="Adhikari A."/>
            <person name="Zheng C.-J."/>
            <person name="Schuster L."/>
            <person name="Cowan T.M."/>
            <person name="Smanski M.J."/>
            <person name="Chevrette M.G."/>
            <person name="De Carvalho L.P.S."/>
            <person name="Shen B."/>
        </authorList>
    </citation>
    <scope>NUCLEOTIDE SEQUENCE [LARGE SCALE GENOMIC DNA]</scope>
    <source>
        <strain evidence="2 3">NPDC021253</strain>
    </source>
</reference>
<evidence type="ECO:0000313" key="3">
    <source>
        <dbReference type="Proteomes" id="UP001611075"/>
    </source>
</evidence>
<dbReference type="EMBL" id="JBIRPU010000004">
    <property type="protein sequence ID" value="MFI0792920.1"/>
    <property type="molecule type" value="Genomic_DNA"/>
</dbReference>